<evidence type="ECO:0000313" key="3">
    <source>
        <dbReference type="EMBL" id="KDR19291.1"/>
    </source>
</evidence>
<proteinExistence type="predicted"/>
<dbReference type="STRING" id="136037.A0A067RGF3"/>
<keyword evidence="4" id="KW-1185">Reference proteome</keyword>
<evidence type="ECO:0000259" key="2">
    <source>
        <dbReference type="Pfam" id="PF10650"/>
    </source>
</evidence>
<dbReference type="Pfam" id="PF10650">
    <property type="entry name" value="zf-C3H1"/>
    <property type="match status" value="1"/>
</dbReference>
<dbReference type="eggNOG" id="ENOG502SEVV">
    <property type="taxonomic scope" value="Eukaryota"/>
</dbReference>
<feature type="compositionally biased region" description="Acidic residues" evidence="1">
    <location>
        <begin position="15"/>
        <end position="39"/>
    </location>
</feature>
<evidence type="ECO:0000313" key="4">
    <source>
        <dbReference type="Proteomes" id="UP000027135"/>
    </source>
</evidence>
<feature type="compositionally biased region" description="Polar residues" evidence="1">
    <location>
        <begin position="1214"/>
        <end position="1228"/>
    </location>
</feature>
<dbReference type="Proteomes" id="UP000027135">
    <property type="component" value="Unassembled WGS sequence"/>
</dbReference>
<reference evidence="3 4" key="1">
    <citation type="journal article" date="2014" name="Nat. Commun.">
        <title>Molecular traces of alternative social organization in a termite genome.</title>
        <authorList>
            <person name="Terrapon N."/>
            <person name="Li C."/>
            <person name="Robertson H.M."/>
            <person name="Ji L."/>
            <person name="Meng X."/>
            <person name="Booth W."/>
            <person name="Chen Z."/>
            <person name="Childers C.P."/>
            <person name="Glastad K.M."/>
            <person name="Gokhale K."/>
            <person name="Gowin J."/>
            <person name="Gronenberg W."/>
            <person name="Hermansen R.A."/>
            <person name="Hu H."/>
            <person name="Hunt B.G."/>
            <person name="Huylmans A.K."/>
            <person name="Khalil S.M."/>
            <person name="Mitchell R.D."/>
            <person name="Munoz-Torres M.C."/>
            <person name="Mustard J.A."/>
            <person name="Pan H."/>
            <person name="Reese J.T."/>
            <person name="Scharf M.E."/>
            <person name="Sun F."/>
            <person name="Vogel H."/>
            <person name="Xiao J."/>
            <person name="Yang W."/>
            <person name="Yang Z."/>
            <person name="Yang Z."/>
            <person name="Zhou J."/>
            <person name="Zhu J."/>
            <person name="Brent C.S."/>
            <person name="Elsik C.G."/>
            <person name="Goodisman M.A."/>
            <person name="Liberles D.A."/>
            <person name="Roe R.M."/>
            <person name="Vargo E.L."/>
            <person name="Vilcinskas A."/>
            <person name="Wang J."/>
            <person name="Bornberg-Bauer E."/>
            <person name="Korb J."/>
            <person name="Zhang G."/>
            <person name="Liebig J."/>
        </authorList>
    </citation>
    <scope>NUCLEOTIDE SEQUENCE [LARGE SCALE GENOMIC DNA]</scope>
    <source>
        <tissue evidence="3">Whole organism</tissue>
    </source>
</reference>
<feature type="compositionally biased region" description="Polar residues" evidence="1">
    <location>
        <begin position="1294"/>
        <end position="1306"/>
    </location>
</feature>
<feature type="compositionally biased region" description="Basic and acidic residues" evidence="1">
    <location>
        <begin position="194"/>
        <end position="223"/>
    </location>
</feature>
<feature type="region of interest" description="Disordered" evidence="1">
    <location>
        <begin position="149"/>
        <end position="247"/>
    </location>
</feature>
<evidence type="ECO:0000256" key="1">
    <source>
        <dbReference type="SAM" id="MobiDB-lite"/>
    </source>
</evidence>
<dbReference type="InterPro" id="IPR019607">
    <property type="entry name" value="Putative_zinc-finger_domain"/>
</dbReference>
<feature type="region of interest" description="Disordered" evidence="1">
    <location>
        <begin position="1294"/>
        <end position="1313"/>
    </location>
</feature>
<feature type="domain" description="Putative zinc-finger" evidence="2">
    <location>
        <begin position="1823"/>
        <end position="1841"/>
    </location>
</feature>
<feature type="region of interest" description="Disordered" evidence="1">
    <location>
        <begin position="1"/>
        <end position="47"/>
    </location>
</feature>
<accession>A0A067RGF3</accession>
<feature type="compositionally biased region" description="Basic residues" evidence="1">
    <location>
        <begin position="169"/>
        <end position="179"/>
    </location>
</feature>
<dbReference type="InParanoid" id="A0A067RGF3"/>
<protein>
    <recommendedName>
        <fullName evidence="2">Putative zinc-finger domain-containing protein</fullName>
    </recommendedName>
</protein>
<dbReference type="OrthoDB" id="8196093at2759"/>
<feature type="compositionally biased region" description="Basic residues" evidence="1">
    <location>
        <begin position="224"/>
        <end position="247"/>
    </location>
</feature>
<sequence length="1848" mass="204969">MSEGKVFASEGKSIDEDEPEEGEIQDDGSLEDVSSDEDTPSICCRKANESSYGNKYPISQIVKLEYVTHSHNCRVPKACKRKSKCFSSTTEGNQSRLNVIKYKEQTNKSINDVYHVTLNPAVDDRRREDNFVDMLSEYKSVRPKQIAKDEDIVQEKENRHDCQKETTVKRKCKRKRRHSLLNNPKPRRPLSSDSKPDSEVGSRVEPGEEEKKKDAFMKLETRSKCSHSKKRSVSSKREKHRWSKKKDSRKCLIKKLSNTIEKNDCSGHGNSLLKRLQTMMTTNVSIRKENIVESVKKNEDSIQGQELEHSLRRKLRNLLPPVDVVTSNNENSEGTTEITNQNELDIDLLPVIKQPEPVVITIDDSDSELLECDLTEKVNKKDKMKSIGDKEGVKQTDDIDEDDLVQLRLLALQSNRRKETIKPKLEDDEVMQLRLEALKSAILKKCQVRKQRGVTLKTKKINIVNSPFPSEFEIGSGKGESGHEVLKPEVISKVAVPSEPDETTTLVDMDLSHTDDESSAQNEIITDPISGDIPLPTDSTSTFLQLTHEDHSTHNVPCINEPLFTVEDNPLDLKLNQSEEMLLAWNPAVAVCRSPETAKFDPKTCQLPGICSSNVQVSSLNSVNYSNSQLPFPSSSFPPQQLYNELCDSNNSSDLQRADLDGVPLEALSSQFDSCLSPSVSGSFVSSDINSPVISNALITSKIGVHVPITETEVRRRDAVMCAQLYKMDPTNVSYQDWDGNKKVHLHSKSYVSFRKSLPAAPTKPSGVAESNSSSLFPVPSKLPFSSMNPHIQELNGMKTEIPCQSHYVSMQGRDSTVHKTDFKVEENSSELVNNDLSNMIVLNEVGRCSLPEAKVEGNLNELVTTKKESKSQQWEQSSVNLDEDEEILRAKVLTTLLRKSSTSAVSGPSKVFSKQTKDPLLSVSPKLISPCSISSSKNQHQISLIQRKEKLPSKLLDPSQNLKGCNKTTPRVLSKKLEHSQSNFSSYSKGSIIRTNWWKKSLRKGFPGTNIKQILVGVNRNPSNMKQVRVPSGTVSSDAQSMSIEVKKASNTQCKPVGNPLSRVVFHPRVFKPTTIQVTVPTEMVDDERCRRKIAESSVASVQHTQRFVIRLGEDSDSQDEEDKITPAPKRRCVIKNDSSVPLLTVSTSATHVAPCDPPANCDNTIASSISSHLAHPLSGKQNTCSIPTQPVSSDFEKSVDIFLKQARKSQEARANSVIQKNLTPDKSTGGKANPISSVTPLAVRHLPSSQQEEYHRLKQQIVELEEQRKRCQQQQKPLPKNMTNTKLTSLTSAENKEVSQSSHASAKVASDSKKIFRTSHSTYIQGNVAVNEAKQQYPAGHALGSTGIMVSGGPVLTMASNVTQTAFIESPSHLIVSTDALLQNSAENVSRTVCTAASVIHISKKLQGETSEKSEKLESMIRKEEESVMGSEEHTSLKDGVLGLSACKSDGLASKGIACDESLDDKEEKLAQVEHQLLSKRYEILDDLTSMTALLHKVKIERAKEDECLTELHRVRRELCQAEEQLAHQRELLSNMCNDMAESHRRVARGRAECIGLSKSCLSLGICVKGRHYKVPAGGAELMNLKLQQVGAQTRQMSKKKEYLEDSDENQAIINFQMPVQDKTTVRKACIAYEGTEDNTQISNTVCASPALDVNEESGLQKIKIVPSQSTENSTMLVTKSDISQPKYMSCSDTLGFKLLEQPFAFSVPSSSAESKIDGSAASKSDKYVSVPSKSESDCVLTEKDQNGVSTMSDVKEISTGVSEDLRSEATEIMVMGMSSSSKETVLQHIAKYRSPLEHLHSKRGDSADDWCGHLDPLAILCPYELMGSCQDEECSYQHHTKHRTT</sequence>
<feature type="region of interest" description="Disordered" evidence="1">
    <location>
        <begin position="1212"/>
        <end position="1236"/>
    </location>
</feature>
<dbReference type="EMBL" id="KK852655">
    <property type="protein sequence ID" value="KDR19291.1"/>
    <property type="molecule type" value="Genomic_DNA"/>
</dbReference>
<gene>
    <name evidence="3" type="ORF">L798_06086</name>
</gene>
<feature type="compositionally biased region" description="Basic and acidic residues" evidence="1">
    <location>
        <begin position="149"/>
        <end position="168"/>
    </location>
</feature>
<name>A0A067RGF3_ZOONE</name>
<organism evidence="3 4">
    <name type="scientific">Zootermopsis nevadensis</name>
    <name type="common">Dampwood termite</name>
    <dbReference type="NCBI Taxonomy" id="136037"/>
    <lineage>
        <taxon>Eukaryota</taxon>
        <taxon>Metazoa</taxon>
        <taxon>Ecdysozoa</taxon>
        <taxon>Arthropoda</taxon>
        <taxon>Hexapoda</taxon>
        <taxon>Insecta</taxon>
        <taxon>Pterygota</taxon>
        <taxon>Neoptera</taxon>
        <taxon>Polyneoptera</taxon>
        <taxon>Dictyoptera</taxon>
        <taxon>Blattodea</taxon>
        <taxon>Blattoidea</taxon>
        <taxon>Termitoidae</taxon>
        <taxon>Termopsidae</taxon>
        <taxon>Zootermopsis</taxon>
    </lineage>
</organism>